<evidence type="ECO:0000313" key="1">
    <source>
        <dbReference type="EMBL" id="MCV3217471.1"/>
    </source>
</evidence>
<dbReference type="Proteomes" id="UP001526143">
    <property type="component" value="Unassembled WGS sequence"/>
</dbReference>
<protein>
    <submittedName>
        <fullName evidence="1">Uncharacterized protein</fullName>
    </submittedName>
</protein>
<dbReference type="EMBL" id="JAOWRF010000407">
    <property type="protein sequence ID" value="MCV3217471.1"/>
    <property type="molecule type" value="Genomic_DNA"/>
</dbReference>
<comment type="caution">
    <text evidence="1">The sequence shown here is derived from an EMBL/GenBank/DDBJ whole genome shotgun (WGS) entry which is preliminary data.</text>
</comment>
<proteinExistence type="predicted"/>
<dbReference type="InterPro" id="IPR054211">
    <property type="entry name" value="DUF6918"/>
</dbReference>
<organism evidence="1 2">
    <name type="scientific">Plectonema radiosum NIES-515</name>
    <dbReference type="NCBI Taxonomy" id="2986073"/>
    <lineage>
        <taxon>Bacteria</taxon>
        <taxon>Bacillati</taxon>
        <taxon>Cyanobacteriota</taxon>
        <taxon>Cyanophyceae</taxon>
        <taxon>Oscillatoriophycideae</taxon>
        <taxon>Oscillatoriales</taxon>
        <taxon>Microcoleaceae</taxon>
        <taxon>Plectonema</taxon>
    </lineage>
</organism>
<reference evidence="1 2" key="1">
    <citation type="submission" date="2022-10" db="EMBL/GenBank/DDBJ databases">
        <title>Identification of biosynthetic pathway for the production of the potent trypsin inhibitor radiosumin.</title>
        <authorList>
            <person name="Fewer D.P."/>
            <person name="Delbaje E."/>
            <person name="Ouyang X."/>
            <person name="Agostino P.D."/>
            <person name="Wahlsten M."/>
            <person name="Jokela J."/>
            <person name="Permi P."/>
            <person name="Haapaniemi E."/>
            <person name="Koistinen H."/>
        </authorList>
    </citation>
    <scope>NUCLEOTIDE SEQUENCE [LARGE SCALE GENOMIC DNA]</scope>
    <source>
        <strain evidence="1 2">NIES-515</strain>
    </source>
</reference>
<dbReference type="Pfam" id="PF21893">
    <property type="entry name" value="DUF6918"/>
    <property type="match status" value="1"/>
</dbReference>
<gene>
    <name evidence="1" type="ORF">OGM63_28855</name>
</gene>
<sequence>MLDTQVSGMGGVSGLGLKAAYSAVKGIRPTYCNDAIERLLPESLNALDPIWSEGIQTGNPVGHLTQNRDRAANALLAITDARIEKSSNTIVRGAYSKLRKSAKKHVEDAIPGLAKIIDNFTK</sequence>
<accession>A0ABT3B7W2</accession>
<name>A0ABT3B7W2_9CYAN</name>
<evidence type="ECO:0000313" key="2">
    <source>
        <dbReference type="Proteomes" id="UP001526143"/>
    </source>
</evidence>
<keyword evidence="2" id="KW-1185">Reference proteome</keyword>